<evidence type="ECO:0000256" key="5">
    <source>
        <dbReference type="ARBA" id="ARBA00022730"/>
    </source>
</evidence>
<feature type="region of interest" description="Disordered" evidence="19">
    <location>
        <begin position="258"/>
        <end position="292"/>
    </location>
</feature>
<evidence type="ECO:0000313" key="21">
    <source>
        <dbReference type="Proteomes" id="UP000437017"/>
    </source>
</evidence>
<dbReference type="GO" id="GO:0006417">
    <property type="term" value="P:regulation of translation"/>
    <property type="evidence" value="ECO:0007669"/>
    <property type="project" value="UniProtKB-KW"/>
</dbReference>
<sequence length="316" mass="36529">DLASLMDKTYERKLPVSSLTISRFVDNISSREEIDHAEYYLYKYLKGVNPNFLSSYALFRFRHSPNCWYLRDWTIHTWIRQCLKYGAPDKALYTLVNKVQYGIFPDNFTFNLLMDHFIKEENYKDALSVVFEIMMQEAFEVPSTQLLSLYVLYYCLAKKTNFSWEEERNFGASLLLPGLKQKNSVGLSSQLYGYALLGKVELQQGLRAVYHNMPLLWQPGYFNRALQVMEKVASSPEDGKLCREALDVLDKALKAALTAPAQGSSEDQPQEGEKTQRSEELVEQLDVEETEQSKLPRYLERFEVSCGRIESLSAVH</sequence>
<accession>A0A6A1Q4Z4</accession>
<evidence type="ECO:0000256" key="6">
    <source>
        <dbReference type="ARBA" id="ARBA00022737"/>
    </source>
</evidence>
<dbReference type="PANTHER" id="PTHR21393:SF0">
    <property type="entry name" value="SMALL RIBOSOMAL SUBUNIT PROTEIN MS27"/>
    <property type="match status" value="1"/>
</dbReference>
<dbReference type="PANTHER" id="PTHR21393">
    <property type="entry name" value="MITOCHONDRIAL 28S RIBOSOMAL PROTEIN S27"/>
    <property type="match status" value="1"/>
</dbReference>
<gene>
    <name evidence="20" type="ORF">E2I00_009708</name>
</gene>
<dbReference type="EMBL" id="SGJD01001101">
    <property type="protein sequence ID" value="KAB0401999.1"/>
    <property type="molecule type" value="Genomic_DNA"/>
</dbReference>
<evidence type="ECO:0000313" key="20">
    <source>
        <dbReference type="EMBL" id="KAB0401999.1"/>
    </source>
</evidence>
<evidence type="ECO:0000256" key="11">
    <source>
        <dbReference type="ARBA" id="ARBA00023054"/>
    </source>
</evidence>
<comment type="subcellular location">
    <subcellularLocation>
        <location evidence="2">Cytoplasm</location>
    </subcellularLocation>
    <subcellularLocation>
        <location evidence="1">Mitochondrion</location>
    </subcellularLocation>
</comment>
<evidence type="ECO:0000256" key="12">
    <source>
        <dbReference type="ARBA" id="ARBA00023128"/>
    </source>
</evidence>
<dbReference type="InterPro" id="IPR011990">
    <property type="entry name" value="TPR-like_helical_dom_sf"/>
</dbReference>
<dbReference type="InterPro" id="IPR034913">
    <property type="entry name" value="mS27/PTCD2"/>
</dbReference>
<evidence type="ECO:0000256" key="1">
    <source>
        <dbReference type="ARBA" id="ARBA00004173"/>
    </source>
</evidence>
<keyword evidence="6" id="KW-0677">Repeat</keyword>
<evidence type="ECO:0000256" key="8">
    <source>
        <dbReference type="ARBA" id="ARBA00022884"/>
    </source>
</evidence>
<evidence type="ECO:0000256" key="14">
    <source>
        <dbReference type="ARBA" id="ARBA00061536"/>
    </source>
</evidence>
<dbReference type="PROSITE" id="PS51375">
    <property type="entry name" value="PPR"/>
    <property type="match status" value="1"/>
</dbReference>
<dbReference type="GO" id="GO:0005743">
    <property type="term" value="C:mitochondrial inner membrane"/>
    <property type="evidence" value="ECO:0007669"/>
    <property type="project" value="UniProtKB-ARBA"/>
</dbReference>
<proteinExistence type="inferred from homology"/>
<dbReference type="InterPro" id="IPR002885">
    <property type="entry name" value="PPR_rpt"/>
</dbReference>
<dbReference type="Proteomes" id="UP000437017">
    <property type="component" value="Unassembled WGS sequence"/>
</dbReference>
<feature type="repeat" description="PPR" evidence="18">
    <location>
        <begin position="106"/>
        <end position="141"/>
    </location>
</feature>
<comment type="caution">
    <text evidence="20">The sequence shown here is derived from an EMBL/GenBank/DDBJ whole genome shotgun (WGS) entry which is preliminary data.</text>
</comment>
<dbReference type="GO" id="GO:0019843">
    <property type="term" value="F:rRNA binding"/>
    <property type="evidence" value="ECO:0007669"/>
    <property type="project" value="UniProtKB-KW"/>
</dbReference>
<keyword evidence="12" id="KW-0496">Mitochondrion</keyword>
<evidence type="ECO:0000256" key="9">
    <source>
        <dbReference type="ARBA" id="ARBA00022946"/>
    </source>
</evidence>
<evidence type="ECO:0000256" key="10">
    <source>
        <dbReference type="ARBA" id="ARBA00022980"/>
    </source>
</evidence>
<evidence type="ECO:0000256" key="4">
    <source>
        <dbReference type="ARBA" id="ARBA00022555"/>
    </source>
</evidence>
<dbReference type="FunFam" id="1.25.40.10:FF:000232">
    <property type="entry name" value="28S ribosomal protein S27, mitochondrial"/>
    <property type="match status" value="1"/>
</dbReference>
<evidence type="ECO:0000256" key="2">
    <source>
        <dbReference type="ARBA" id="ARBA00004496"/>
    </source>
</evidence>
<dbReference type="OrthoDB" id="19830at2759"/>
<keyword evidence="5" id="KW-0699">rRNA-binding</keyword>
<reference evidence="20 21" key="1">
    <citation type="journal article" date="2019" name="PLoS ONE">
        <title>Genomic analyses reveal an absence of contemporary introgressive admixture between fin whales and blue whales, despite known hybrids.</title>
        <authorList>
            <person name="Westbury M.V."/>
            <person name="Petersen B."/>
            <person name="Lorenzen E.D."/>
        </authorList>
    </citation>
    <scope>NUCLEOTIDE SEQUENCE [LARGE SCALE GENOMIC DNA]</scope>
    <source>
        <strain evidence="20">FinWhale-01</strain>
    </source>
</reference>
<evidence type="ECO:0000256" key="3">
    <source>
        <dbReference type="ARBA" id="ARBA00022490"/>
    </source>
</evidence>
<dbReference type="GO" id="GO:0000049">
    <property type="term" value="F:tRNA binding"/>
    <property type="evidence" value="ECO:0007669"/>
    <property type="project" value="UniProtKB-KW"/>
</dbReference>
<evidence type="ECO:0000256" key="15">
    <source>
        <dbReference type="ARBA" id="ARBA00069223"/>
    </source>
</evidence>
<evidence type="ECO:0000256" key="19">
    <source>
        <dbReference type="SAM" id="MobiDB-lite"/>
    </source>
</evidence>
<dbReference type="AlphaFoldDB" id="A0A6A1Q4Z4"/>
<dbReference type="Pfam" id="PF10037">
    <property type="entry name" value="MRP-S27"/>
    <property type="match status" value="1"/>
</dbReference>
<dbReference type="InterPro" id="IPR019266">
    <property type="entry name" value="Ribosomal_mS27"/>
</dbReference>
<keyword evidence="7" id="KW-0810">Translation regulation</keyword>
<name>A0A6A1Q4Z4_BALPH</name>
<feature type="compositionally biased region" description="Basic and acidic residues" evidence="19">
    <location>
        <begin position="271"/>
        <end position="280"/>
    </location>
</feature>
<keyword evidence="13" id="KW-0687">Ribonucleoprotein</keyword>
<evidence type="ECO:0000256" key="7">
    <source>
        <dbReference type="ARBA" id="ARBA00022845"/>
    </source>
</evidence>
<organism evidence="20 21">
    <name type="scientific">Balaenoptera physalus</name>
    <name type="common">Fin whale</name>
    <name type="synonym">Balaena physalus</name>
    <dbReference type="NCBI Taxonomy" id="9770"/>
    <lineage>
        <taxon>Eukaryota</taxon>
        <taxon>Metazoa</taxon>
        <taxon>Chordata</taxon>
        <taxon>Craniata</taxon>
        <taxon>Vertebrata</taxon>
        <taxon>Euteleostomi</taxon>
        <taxon>Mammalia</taxon>
        <taxon>Eutheria</taxon>
        <taxon>Laurasiatheria</taxon>
        <taxon>Artiodactyla</taxon>
        <taxon>Whippomorpha</taxon>
        <taxon>Cetacea</taxon>
        <taxon>Mysticeti</taxon>
        <taxon>Balaenopteridae</taxon>
        <taxon>Balaenoptera</taxon>
    </lineage>
</organism>
<keyword evidence="4" id="KW-0820">tRNA-binding</keyword>
<feature type="non-terminal residue" evidence="20">
    <location>
        <position position="1"/>
    </location>
</feature>
<evidence type="ECO:0000256" key="18">
    <source>
        <dbReference type="PROSITE-ProRule" id="PRU00708"/>
    </source>
</evidence>
<keyword evidence="9" id="KW-0809">Transit peptide</keyword>
<dbReference type="GO" id="GO:0005763">
    <property type="term" value="C:mitochondrial small ribosomal subunit"/>
    <property type="evidence" value="ECO:0007669"/>
    <property type="project" value="UniProtKB-ARBA"/>
</dbReference>
<dbReference type="Gene3D" id="1.25.40.10">
    <property type="entry name" value="Tetratricopeptide repeat domain"/>
    <property type="match status" value="1"/>
</dbReference>
<keyword evidence="10" id="KW-0689">Ribosomal protein</keyword>
<comment type="similarity">
    <text evidence="14">Belongs to the mitochondrion-specific ribosomal protein mS27 family.</text>
</comment>
<evidence type="ECO:0000256" key="17">
    <source>
        <dbReference type="ARBA" id="ARBA00075386"/>
    </source>
</evidence>
<keyword evidence="11" id="KW-0175">Coiled coil</keyword>
<keyword evidence="21" id="KW-1185">Reference proteome</keyword>
<protein>
    <recommendedName>
        <fullName evidence="15">Small ribosomal subunit protein mS27</fullName>
    </recommendedName>
    <alternativeName>
        <fullName evidence="17">28S ribosomal protein S27, mitochondrial</fullName>
    </alternativeName>
    <alternativeName>
        <fullName evidence="16">Mitochondrial ribosomal protein S27</fullName>
    </alternativeName>
</protein>
<evidence type="ECO:0000256" key="16">
    <source>
        <dbReference type="ARBA" id="ARBA00074987"/>
    </source>
</evidence>
<evidence type="ECO:0000256" key="13">
    <source>
        <dbReference type="ARBA" id="ARBA00023274"/>
    </source>
</evidence>
<feature type="compositionally biased region" description="Acidic residues" evidence="19">
    <location>
        <begin position="281"/>
        <end position="290"/>
    </location>
</feature>
<keyword evidence="8" id="KW-0694">RNA-binding</keyword>
<keyword evidence="3" id="KW-0963">Cytoplasm</keyword>